<evidence type="ECO:0000313" key="2">
    <source>
        <dbReference type="EMBL" id="DAA01804.1"/>
    </source>
</evidence>
<dbReference type="CDD" id="cd00093">
    <property type="entry name" value="HTH_XRE"/>
    <property type="match status" value="1"/>
</dbReference>
<name>Q1LZ66_STRMU</name>
<proteinExistence type="predicted"/>
<sequence>MKDVVSDKLSQAQLSKFENGQTMLSADKLLTAISAIHMSFAEFEHAYYQYEDSSFFKQAKLISKYHSNKNIEGLEKLLIIHDNNSETYDVYDKLNKLVIRCAIHDLNPEYIISDDDKDFITTYLYSIEEWTEYELYIFGNTLQVLSDSDLIFLSKSFIERDSLYLSIPNNNFRTQLVVLNIIFVLLERKKDYCVHYFMKHLESILTYQDMFVKTVLIFLKKVLNYREGKGTHLIDLKKYIHDVEELGHEDVAEFLKDNIVNLL</sequence>
<dbReference type="InterPro" id="IPR010057">
    <property type="entry name" value="Transcription_activator_Rgg_C"/>
</dbReference>
<dbReference type="PROSITE" id="PS50943">
    <property type="entry name" value="HTH_CROC1"/>
    <property type="match status" value="1"/>
</dbReference>
<dbReference type="PANTHER" id="PTHR37038">
    <property type="entry name" value="TRANSCRIPTIONAL REGULATOR-RELATED"/>
    <property type="match status" value="1"/>
</dbReference>
<dbReference type="NCBIfam" id="TIGR01716">
    <property type="entry name" value="RGG_Cterm"/>
    <property type="match status" value="1"/>
</dbReference>
<protein>
    <submittedName>
        <fullName evidence="2">RggA-like protein</fullName>
    </submittedName>
</protein>
<feature type="domain" description="HTH cro/C1-type" evidence="1">
    <location>
        <begin position="9"/>
        <end position="43"/>
    </location>
</feature>
<gene>
    <name evidence="2" type="primary">rgl</name>
</gene>
<dbReference type="InterPro" id="IPR001387">
    <property type="entry name" value="Cro/C1-type_HTH"/>
</dbReference>
<dbReference type="Pfam" id="PF21259">
    <property type="entry name" value="Rgg_C"/>
    <property type="match status" value="1"/>
</dbReference>
<reference evidence="2" key="1">
    <citation type="journal article" date="2001" name="FEMS Microbiol. Lett.">
        <title>Characterization of two operons that encode components of fructose-specific enzyme II of the sugar:phosphotransferase system of Streptococcus mutans.</title>
        <authorList>
            <person name="Wen Z.T."/>
            <person name="Browngardt C."/>
            <person name="Burne R.A."/>
        </authorList>
    </citation>
    <scope>NUCLEOTIDE SEQUENCE</scope>
    <source>
        <strain evidence="2">UA159</strain>
    </source>
</reference>
<dbReference type="PANTHER" id="PTHR37038:SF12">
    <property type="entry name" value="TRANSCRIPTIONAL REGULATOR"/>
    <property type="match status" value="1"/>
</dbReference>
<evidence type="ECO:0000259" key="1">
    <source>
        <dbReference type="PROSITE" id="PS50943"/>
    </source>
</evidence>
<organism evidence="2">
    <name type="scientific">Streptococcus mutans serotype c (strain ATCC 700610 / UA159)</name>
    <dbReference type="NCBI Taxonomy" id="210007"/>
    <lineage>
        <taxon>Bacteria</taxon>
        <taxon>Bacillati</taxon>
        <taxon>Bacillota</taxon>
        <taxon>Bacilli</taxon>
        <taxon>Lactobacillales</taxon>
        <taxon>Streptococcaceae</taxon>
        <taxon>Streptococcus</taxon>
    </lineage>
</organism>
<dbReference type="EMBL" id="BK000030">
    <property type="protein sequence ID" value="DAA01804.1"/>
    <property type="molecule type" value="Genomic_DNA"/>
</dbReference>
<accession>Q1LZ66</accession>
<dbReference type="AlphaFoldDB" id="Q1LZ66"/>
<dbReference type="InterPro" id="IPR053163">
    <property type="entry name" value="HTH-type_regulator_Rgg"/>
</dbReference>